<sequence length="217" mass="24077">MSDDHEFVVCNLIYLKATNASDLDFAMKLKTYFCILRHTMQLTMASFEANGSLYSCTIATHSMLASYLSGLGKLSQLIGLDCIWFLMIFLTAPKHFGCWVVTFKVRMRNLDAFNIDLQDYVVQRYNHVPAFMPERDSQGDSICDCKGSIYVGVGDWIEVSVCDCVDSVGDCVDDGGKTSVEIESGEISQETDCDEGERTKKSVSTEDDTGKKLVTGS</sequence>
<gene>
    <name evidence="2" type="ORF">V6N11_008579</name>
</gene>
<dbReference type="Proteomes" id="UP001396334">
    <property type="component" value="Unassembled WGS sequence"/>
</dbReference>
<proteinExistence type="predicted"/>
<feature type="region of interest" description="Disordered" evidence="1">
    <location>
        <begin position="183"/>
        <end position="217"/>
    </location>
</feature>
<feature type="compositionally biased region" description="Basic and acidic residues" evidence="1">
    <location>
        <begin position="196"/>
        <end position="211"/>
    </location>
</feature>
<dbReference type="EMBL" id="JBBPBN010000055">
    <property type="protein sequence ID" value="KAK8990062.1"/>
    <property type="molecule type" value="Genomic_DNA"/>
</dbReference>
<keyword evidence="3" id="KW-1185">Reference proteome</keyword>
<reference evidence="2 3" key="1">
    <citation type="journal article" date="2024" name="G3 (Bethesda)">
        <title>Genome assembly of Hibiscus sabdariffa L. provides insights into metabolisms of medicinal natural products.</title>
        <authorList>
            <person name="Kim T."/>
        </authorList>
    </citation>
    <scope>NUCLEOTIDE SEQUENCE [LARGE SCALE GENOMIC DNA]</scope>
    <source>
        <strain evidence="2">TK-2024</strain>
        <tissue evidence="2">Old leaves</tissue>
    </source>
</reference>
<comment type="caution">
    <text evidence="2">The sequence shown here is derived from an EMBL/GenBank/DDBJ whole genome shotgun (WGS) entry which is preliminary data.</text>
</comment>
<evidence type="ECO:0000313" key="3">
    <source>
        <dbReference type="Proteomes" id="UP001396334"/>
    </source>
</evidence>
<name>A0ABR2PP17_9ROSI</name>
<protein>
    <submittedName>
        <fullName evidence="2">Uncharacterized protein</fullName>
    </submittedName>
</protein>
<evidence type="ECO:0000256" key="1">
    <source>
        <dbReference type="SAM" id="MobiDB-lite"/>
    </source>
</evidence>
<accession>A0ABR2PP17</accession>
<evidence type="ECO:0000313" key="2">
    <source>
        <dbReference type="EMBL" id="KAK8990062.1"/>
    </source>
</evidence>
<organism evidence="2 3">
    <name type="scientific">Hibiscus sabdariffa</name>
    <name type="common">roselle</name>
    <dbReference type="NCBI Taxonomy" id="183260"/>
    <lineage>
        <taxon>Eukaryota</taxon>
        <taxon>Viridiplantae</taxon>
        <taxon>Streptophyta</taxon>
        <taxon>Embryophyta</taxon>
        <taxon>Tracheophyta</taxon>
        <taxon>Spermatophyta</taxon>
        <taxon>Magnoliopsida</taxon>
        <taxon>eudicotyledons</taxon>
        <taxon>Gunneridae</taxon>
        <taxon>Pentapetalae</taxon>
        <taxon>rosids</taxon>
        <taxon>malvids</taxon>
        <taxon>Malvales</taxon>
        <taxon>Malvaceae</taxon>
        <taxon>Malvoideae</taxon>
        <taxon>Hibiscus</taxon>
    </lineage>
</organism>